<keyword evidence="3" id="KW-1185">Reference proteome</keyword>
<protein>
    <recommendedName>
        <fullName evidence="4">YfhD family protein</fullName>
    </recommendedName>
</protein>
<name>A0ABS9UI82_9BACL</name>
<sequence length="64" mass="7427">MSNMNENRNHATAKGKQSMEKREVNRNPKKFQLEEFGTEFDFDTGSKQAKANNNQPVSERSAWH</sequence>
<accession>A0ABS9UI82</accession>
<evidence type="ECO:0000256" key="1">
    <source>
        <dbReference type="SAM" id="MobiDB-lite"/>
    </source>
</evidence>
<feature type="compositionally biased region" description="Basic and acidic residues" evidence="1">
    <location>
        <begin position="17"/>
        <end position="26"/>
    </location>
</feature>
<feature type="compositionally biased region" description="Polar residues" evidence="1">
    <location>
        <begin position="45"/>
        <end position="58"/>
    </location>
</feature>
<organism evidence="2 3">
    <name type="scientific">Solibacillus palustris</name>
    <dbReference type="NCBI Taxonomy" id="2908203"/>
    <lineage>
        <taxon>Bacteria</taxon>
        <taxon>Bacillati</taxon>
        <taxon>Bacillota</taxon>
        <taxon>Bacilli</taxon>
        <taxon>Bacillales</taxon>
        <taxon>Caryophanaceae</taxon>
        <taxon>Solibacillus</taxon>
    </lineage>
</organism>
<dbReference type="RefSeq" id="WP_241370974.1">
    <property type="nucleotide sequence ID" value="NZ_JAKZFC010000010.1"/>
</dbReference>
<evidence type="ECO:0008006" key="4">
    <source>
        <dbReference type="Google" id="ProtNLM"/>
    </source>
</evidence>
<dbReference type="Proteomes" id="UP001316087">
    <property type="component" value="Unassembled WGS sequence"/>
</dbReference>
<reference evidence="2 3" key="1">
    <citation type="submission" date="2022-03" db="EMBL/GenBank/DDBJ databases">
        <authorList>
            <person name="Jo J.-H."/>
            <person name="Im W.-T."/>
        </authorList>
    </citation>
    <scope>NUCLEOTIDE SEQUENCE [LARGE SCALE GENOMIC DNA]</scope>
    <source>
        <strain evidence="2 3">MA9</strain>
    </source>
</reference>
<proteinExistence type="predicted"/>
<gene>
    <name evidence="2" type="ORF">LZ480_18245</name>
</gene>
<evidence type="ECO:0000313" key="2">
    <source>
        <dbReference type="EMBL" id="MCH7323814.1"/>
    </source>
</evidence>
<dbReference type="EMBL" id="JAKZFC010000010">
    <property type="protein sequence ID" value="MCH7323814.1"/>
    <property type="molecule type" value="Genomic_DNA"/>
</dbReference>
<evidence type="ECO:0000313" key="3">
    <source>
        <dbReference type="Proteomes" id="UP001316087"/>
    </source>
</evidence>
<feature type="region of interest" description="Disordered" evidence="1">
    <location>
        <begin position="1"/>
        <end position="64"/>
    </location>
</feature>
<comment type="caution">
    <text evidence="2">The sequence shown here is derived from an EMBL/GenBank/DDBJ whole genome shotgun (WGS) entry which is preliminary data.</text>
</comment>